<dbReference type="InterPro" id="IPR012899">
    <property type="entry name" value="LTXXQ"/>
</dbReference>
<reference evidence="3 4" key="1">
    <citation type="submission" date="2015-07" db="EMBL/GenBank/DDBJ databases">
        <title>The draft genome sequence of Leadbetterella sp. JN14-9.</title>
        <authorList>
            <person name="Liu Y."/>
            <person name="Du J."/>
            <person name="Shao Z."/>
        </authorList>
    </citation>
    <scope>NUCLEOTIDE SEQUENCE [LARGE SCALE GENOMIC DNA]</scope>
    <source>
        <strain evidence="3 4">JN14-9</strain>
    </source>
</reference>
<proteinExistence type="predicted"/>
<evidence type="ECO:0000313" key="3">
    <source>
        <dbReference type="EMBL" id="KPM47043.1"/>
    </source>
</evidence>
<evidence type="ECO:0008006" key="5">
    <source>
        <dbReference type="Google" id="ProtNLM"/>
    </source>
</evidence>
<keyword evidence="2" id="KW-0472">Membrane</keyword>
<evidence type="ECO:0000256" key="1">
    <source>
        <dbReference type="SAM" id="MobiDB-lite"/>
    </source>
</evidence>
<sequence>MQTINTKWLWGIGALLLLNLVLLVTVFLQKGSDTRPEPSPFLEEALSFSPEQKQEFHALRNEHHQQMMEKNKEIKELKDQFFDGLKGDVAKTETEIINKRIGELVAEIDMITFEHFQEVRALCTPEQQKEFDLIITDLLHGGMSQQGPPRMGPPDGNRGPGPPSKRPGGRPF</sequence>
<keyword evidence="2" id="KW-0812">Transmembrane</keyword>
<evidence type="ECO:0000256" key="2">
    <source>
        <dbReference type="SAM" id="Phobius"/>
    </source>
</evidence>
<accession>A0A0P7BY66</accession>
<name>A0A0P7BY66_9BACT</name>
<keyword evidence="2" id="KW-1133">Transmembrane helix</keyword>
<comment type="caution">
    <text evidence="3">The sequence shown here is derived from an EMBL/GenBank/DDBJ whole genome shotgun (WGS) entry which is preliminary data.</text>
</comment>
<dbReference type="STRING" id="1605367.AFM12_17625"/>
<feature type="region of interest" description="Disordered" evidence="1">
    <location>
        <begin position="140"/>
        <end position="172"/>
    </location>
</feature>
<feature type="transmembrane region" description="Helical" evidence="2">
    <location>
        <begin position="7"/>
        <end position="28"/>
    </location>
</feature>
<dbReference type="RefSeq" id="WP_055151102.1">
    <property type="nucleotide sequence ID" value="NZ_JXSZ01000013.1"/>
</dbReference>
<gene>
    <name evidence="3" type="ORF">AFM12_17625</name>
</gene>
<dbReference type="OrthoDB" id="595025at2"/>
<dbReference type="Gene3D" id="1.20.120.1490">
    <property type="match status" value="1"/>
</dbReference>
<dbReference type="GO" id="GO:0042597">
    <property type="term" value="C:periplasmic space"/>
    <property type="evidence" value="ECO:0007669"/>
    <property type="project" value="InterPro"/>
</dbReference>
<protein>
    <recommendedName>
        <fullName evidence="5">Periplasmic heavy metal sensor</fullName>
    </recommendedName>
</protein>
<feature type="compositionally biased region" description="Low complexity" evidence="1">
    <location>
        <begin position="147"/>
        <end position="157"/>
    </location>
</feature>
<dbReference type="Pfam" id="PF07813">
    <property type="entry name" value="LTXXQ"/>
    <property type="match status" value="1"/>
</dbReference>
<organism evidence="3 4">
    <name type="scientific">Jiulongibacter sediminis</name>
    <dbReference type="NCBI Taxonomy" id="1605367"/>
    <lineage>
        <taxon>Bacteria</taxon>
        <taxon>Pseudomonadati</taxon>
        <taxon>Bacteroidota</taxon>
        <taxon>Cytophagia</taxon>
        <taxon>Cytophagales</taxon>
        <taxon>Leadbetterellaceae</taxon>
        <taxon>Jiulongibacter</taxon>
    </lineage>
</organism>
<dbReference type="EMBL" id="LGTQ01000013">
    <property type="protein sequence ID" value="KPM47043.1"/>
    <property type="molecule type" value="Genomic_DNA"/>
</dbReference>
<dbReference type="AlphaFoldDB" id="A0A0P7BY66"/>
<evidence type="ECO:0000313" key="4">
    <source>
        <dbReference type="Proteomes" id="UP000050454"/>
    </source>
</evidence>
<dbReference type="Proteomes" id="UP000050454">
    <property type="component" value="Unassembled WGS sequence"/>
</dbReference>
<keyword evidence="4" id="KW-1185">Reference proteome</keyword>